<gene>
    <name evidence="3" type="ORF">HCN44_003810</name>
</gene>
<evidence type="ECO:0000256" key="1">
    <source>
        <dbReference type="SAM" id="Coils"/>
    </source>
</evidence>
<accession>A0A835CUI0</accession>
<proteinExistence type="predicted"/>
<feature type="region of interest" description="Disordered" evidence="2">
    <location>
        <begin position="206"/>
        <end position="227"/>
    </location>
</feature>
<reference evidence="3 4" key="1">
    <citation type="submission" date="2020-08" db="EMBL/GenBank/DDBJ databases">
        <title>Aphidius gifuensis genome sequencing and assembly.</title>
        <authorList>
            <person name="Du Z."/>
        </authorList>
    </citation>
    <scope>NUCLEOTIDE SEQUENCE [LARGE SCALE GENOMIC DNA]</scope>
    <source>
        <strain evidence="3">YNYX2018</strain>
        <tissue evidence="3">Adults</tissue>
    </source>
</reference>
<feature type="region of interest" description="Disordered" evidence="2">
    <location>
        <begin position="91"/>
        <end position="122"/>
    </location>
</feature>
<feature type="coiled-coil region" evidence="1">
    <location>
        <begin position="16"/>
        <end position="50"/>
    </location>
</feature>
<evidence type="ECO:0000313" key="3">
    <source>
        <dbReference type="EMBL" id="KAF7994338.1"/>
    </source>
</evidence>
<protein>
    <submittedName>
        <fullName evidence="3">Uncharacterized protein</fullName>
    </submittedName>
</protein>
<evidence type="ECO:0000256" key="2">
    <source>
        <dbReference type="SAM" id="MobiDB-lite"/>
    </source>
</evidence>
<dbReference type="AlphaFoldDB" id="A0A835CUI0"/>
<feature type="compositionally biased region" description="Basic residues" evidence="2">
    <location>
        <begin position="206"/>
        <end position="224"/>
    </location>
</feature>
<dbReference type="Proteomes" id="UP000639338">
    <property type="component" value="Unassembled WGS sequence"/>
</dbReference>
<feature type="coiled-coil region" evidence="1">
    <location>
        <begin position="518"/>
        <end position="598"/>
    </location>
</feature>
<evidence type="ECO:0000313" key="4">
    <source>
        <dbReference type="Proteomes" id="UP000639338"/>
    </source>
</evidence>
<feature type="compositionally biased region" description="Basic and acidic residues" evidence="2">
    <location>
        <begin position="91"/>
        <end position="113"/>
    </location>
</feature>
<dbReference type="OrthoDB" id="76453at2759"/>
<sequence>MALTSTLVEQQQANDKDIHQEKLTALQESISNANKKAAFLENNFYNLREQYKNSARKYDDNNLILKSFGSIDNDNETEQIIKTPEVFFSPRKDDRYHDAENNDNDHLKYNQHDETEESPTYTARSFRIKSNDYFDESSQSDYDNNNDDEKMIKINKKINQHYENNNWLPNLWNEKSVEQAEFVNYNVSEMMLTKLASSRKTIISSRKNKSLSKSHFNNKKHKVSARKDYENNSVKVKKVKLRKTNKRVKQTASKSTTASVKHMNILPEGKHLRKHSNRRGKRLKINKIETPKQVDDEKETNKIIEIIETNENKKEIVELFSNTAAKSDQSLSATSSDTKFKLNIVKSPLRMVDKKIKKSIKNQNIIEEKNDNLIKPDGDTTTTTTLSRKKENEIKLPTATCNFSCDNQSLASPTYQRPTIASQQKRKNRCYYGRYSYQYIPFVVGTSINRTHNIGLNIQLAMSLMKARHTNEPADIRPMLIKKFRRGLNPAYNLKDNFIKLEENFKETNIELTQSQILQQTQQQLNKETQNRNNIDMNDIRNIMIELHNNFEKLQLKQEKLQDEAEKSTDKKKIDAELKKLEIELTIKEKEINQVVALYHEIKKTTTVNENSRTASTSTRLTALLRKIQSFQQQLISL</sequence>
<dbReference type="EMBL" id="JACMRX010000002">
    <property type="protein sequence ID" value="KAF7994338.1"/>
    <property type="molecule type" value="Genomic_DNA"/>
</dbReference>
<comment type="caution">
    <text evidence="3">The sequence shown here is derived from an EMBL/GenBank/DDBJ whole genome shotgun (WGS) entry which is preliminary data.</text>
</comment>
<organism evidence="3 4">
    <name type="scientific">Aphidius gifuensis</name>
    <name type="common">Parasitoid wasp</name>
    <dbReference type="NCBI Taxonomy" id="684658"/>
    <lineage>
        <taxon>Eukaryota</taxon>
        <taxon>Metazoa</taxon>
        <taxon>Ecdysozoa</taxon>
        <taxon>Arthropoda</taxon>
        <taxon>Hexapoda</taxon>
        <taxon>Insecta</taxon>
        <taxon>Pterygota</taxon>
        <taxon>Neoptera</taxon>
        <taxon>Endopterygota</taxon>
        <taxon>Hymenoptera</taxon>
        <taxon>Apocrita</taxon>
        <taxon>Ichneumonoidea</taxon>
        <taxon>Braconidae</taxon>
        <taxon>Aphidiinae</taxon>
        <taxon>Aphidius</taxon>
    </lineage>
</organism>
<name>A0A835CUI0_APHGI</name>
<keyword evidence="1" id="KW-0175">Coiled coil</keyword>
<keyword evidence="4" id="KW-1185">Reference proteome</keyword>